<accession>A0AAQ4CR39</accession>
<evidence type="ECO:0000313" key="1">
    <source>
        <dbReference type="EMBL" id="BDB98270.1"/>
    </source>
</evidence>
<organism evidence="1 2">
    <name type="scientific">Saccharolobus caldissimus</name>
    <dbReference type="NCBI Taxonomy" id="1702097"/>
    <lineage>
        <taxon>Archaea</taxon>
        <taxon>Thermoproteota</taxon>
        <taxon>Thermoprotei</taxon>
        <taxon>Sulfolobales</taxon>
        <taxon>Sulfolobaceae</taxon>
        <taxon>Saccharolobus</taxon>
    </lineage>
</organism>
<dbReference type="KEGG" id="scas:SACC_12870"/>
<reference evidence="1 2" key="1">
    <citation type="journal article" date="2022" name="Microbiol. Resour. Announc.">
        <title>Complete Genome Sequence of the Hyperthermophilic and Acidophilic Archaeon Saccharolobus caldissimus Strain HS-3T.</title>
        <authorList>
            <person name="Sakai H.D."/>
            <person name="Kurosawa N."/>
        </authorList>
    </citation>
    <scope>NUCLEOTIDE SEQUENCE [LARGE SCALE GENOMIC DNA]</scope>
    <source>
        <strain evidence="1 2">JCM32116</strain>
    </source>
</reference>
<name>A0AAQ4CR39_9CREN</name>
<proteinExistence type="predicted"/>
<dbReference type="AlphaFoldDB" id="A0AAQ4CR39"/>
<protein>
    <submittedName>
        <fullName evidence="1">IS5 family transposase ISSto3</fullName>
    </submittedName>
</protein>
<dbReference type="EMBL" id="AP025226">
    <property type="protein sequence ID" value="BDB98270.1"/>
    <property type="molecule type" value="Genomic_DNA"/>
</dbReference>
<dbReference type="Proteomes" id="UP001319921">
    <property type="component" value="Chromosome"/>
</dbReference>
<sequence>MLRNFEFSLEAKSRVILKGNRDHVVPIIMEPWIEYYNGPVPYEELSSKHKTLVKMNYVLITSEVLSRLDDLFILRALIVMIIWTYSYRDVWSFYQTDVRWFLGECKSKSEIHRRAKKFSKNIKPIFNQFSKELERKLSRFADYLPSSALFGKVRKLWAVDSFLIEVPFGKRNKETLWKKFQLSLKQGKYNEATRLLYQYMQCKVRRRFKGEFTKKRNKSYFGFKTFILMSPTMLIHAIQVELANFPDNKVSFSHGGYKVADRGFLGKASTWLIGFPSFRRYVEFFGVFLRRYWRPYATEKDMVELFVYVIALIYNSSIYTSVLSRVPESQLAH</sequence>
<evidence type="ECO:0000313" key="2">
    <source>
        <dbReference type="Proteomes" id="UP001319921"/>
    </source>
</evidence>
<keyword evidence="2" id="KW-1185">Reference proteome</keyword>
<gene>
    <name evidence="1" type="ORF">SACC_12870</name>
</gene>